<organism evidence="2 3">
    <name type="scientific">Bradyrhizobium betae</name>
    <dbReference type="NCBI Taxonomy" id="244734"/>
    <lineage>
        <taxon>Bacteria</taxon>
        <taxon>Pseudomonadati</taxon>
        <taxon>Pseudomonadota</taxon>
        <taxon>Alphaproteobacteria</taxon>
        <taxon>Hyphomicrobiales</taxon>
        <taxon>Nitrobacteraceae</taxon>
        <taxon>Bradyrhizobium</taxon>
    </lineage>
</organism>
<feature type="transmembrane region" description="Helical" evidence="1">
    <location>
        <begin position="6"/>
        <end position="33"/>
    </location>
</feature>
<dbReference type="EMBL" id="CP028989">
    <property type="protein sequence ID" value="UUO68718.1"/>
    <property type="molecule type" value="Genomic_DNA"/>
</dbReference>
<accession>A0AAE9NFU7</accession>
<proteinExistence type="predicted"/>
<feature type="transmembrane region" description="Helical" evidence="1">
    <location>
        <begin position="54"/>
        <end position="73"/>
    </location>
</feature>
<protein>
    <submittedName>
        <fullName evidence="2">Uncharacterized protein</fullName>
    </submittedName>
</protein>
<evidence type="ECO:0000313" key="2">
    <source>
        <dbReference type="EMBL" id="UUO68718.1"/>
    </source>
</evidence>
<evidence type="ECO:0000256" key="1">
    <source>
        <dbReference type="SAM" id="Phobius"/>
    </source>
</evidence>
<keyword evidence="1" id="KW-0472">Membrane</keyword>
<gene>
    <name evidence="2" type="ORF">DCM83_28210</name>
</gene>
<keyword evidence="1" id="KW-1133">Transmembrane helix</keyword>
<dbReference type="AlphaFoldDB" id="A0AAE9NFU7"/>
<sequence length="74" mass="7914">MDWAIAIAAIFLFVGGHGHFAFGLMLLAVTVGVSTIAVRLHQEFPESGWLMPKLLCVAVFSAAAFCLGNFLGFL</sequence>
<keyword evidence="1" id="KW-0812">Transmembrane</keyword>
<evidence type="ECO:0000313" key="3">
    <source>
        <dbReference type="Proteomes" id="UP001058872"/>
    </source>
</evidence>
<reference evidence="2" key="1">
    <citation type="submission" date="2018-04" db="EMBL/GenBank/DDBJ databases">
        <title>Genomes of Endosymbiotic and Endophytic Bradyrhizobium Publication status.</title>
        <authorList>
            <person name="Guha S."/>
            <person name="Jorrin B."/>
            <person name="Sarkar M."/>
            <person name="Poole P.S."/>
            <person name="DasGupta M."/>
        </authorList>
    </citation>
    <scope>NUCLEOTIDE SEQUENCE</scope>
    <source>
        <strain evidence="2">WBOS16</strain>
    </source>
</reference>
<name>A0AAE9NFU7_9BRAD</name>
<dbReference type="Proteomes" id="UP001058872">
    <property type="component" value="Chromosome"/>
</dbReference>